<dbReference type="SUPFAM" id="SSF143597">
    <property type="entry name" value="YojJ-like"/>
    <property type="match status" value="1"/>
</dbReference>
<dbReference type="InterPro" id="IPR048542">
    <property type="entry name" value="DacZ_T"/>
</dbReference>
<keyword evidence="4 6" id="KW-0547">Nucleotide-binding</keyword>
<keyword evidence="9" id="KW-1185">Reference proteome</keyword>
<accession>A0A075LSL0</accession>
<feature type="domain" description="DAC" evidence="7">
    <location>
        <begin position="98"/>
        <end position="263"/>
    </location>
</feature>
<dbReference type="Pfam" id="PF02457">
    <property type="entry name" value="DAC"/>
    <property type="match status" value="1"/>
</dbReference>
<dbReference type="STRING" id="1343739.PAP_06700"/>
<dbReference type="EMBL" id="CP006019">
    <property type="protein sequence ID" value="AIF69735.1"/>
    <property type="molecule type" value="Genomic_DNA"/>
</dbReference>
<gene>
    <name evidence="6" type="primary">dacZ</name>
    <name evidence="8" type="ORF">PAP_06700</name>
</gene>
<dbReference type="InterPro" id="IPR050338">
    <property type="entry name" value="DisA"/>
</dbReference>
<keyword evidence="3 6" id="KW-0548">Nucleotidyltransferase</keyword>
<evidence type="ECO:0000313" key="9">
    <source>
        <dbReference type="Proteomes" id="UP000027981"/>
    </source>
</evidence>
<dbReference type="Gene3D" id="3.40.1700.10">
    <property type="entry name" value="DNA integrity scanning protein, DisA, N-terminal domain"/>
    <property type="match status" value="1"/>
</dbReference>
<dbReference type="eggNOG" id="arCOG04453">
    <property type="taxonomic scope" value="Archaea"/>
</dbReference>
<dbReference type="AlphaFoldDB" id="A0A075LSL0"/>
<keyword evidence="6" id="KW-0464">Manganese</keyword>
<sequence length="267" mass="29407">MANGENFEKLILKGLELAVDVDAKALVVLNPGLPLEIPEVDMPIIVTGKTFEMHDKYISIPVPLELGLENVLNLISAFLMEHKIIGTGESFVYVTTDLIGIREAKKGGILSKTFFSTTQNVIQELLEIAIELSTEGREGMPVGTIFVFGDTNNVLKHSHQMIPNPFKGYKLNILDKNVKEVVKEFSFLDGAFIISKTGRVVAAGRYLDVDTKKLKIDIPRGLGSRHIAAAAITKITKAIAITISETGVIRVFKDGDIILEYNPKIRY</sequence>
<dbReference type="HOGENOM" id="CLU_063222_0_0_2"/>
<evidence type="ECO:0000256" key="5">
    <source>
        <dbReference type="ARBA" id="ARBA00022840"/>
    </source>
</evidence>
<dbReference type="EC" id="2.7.7.85" evidence="6"/>
<keyword evidence="2 6" id="KW-0808">Transferase</keyword>
<comment type="catalytic activity">
    <reaction evidence="1 6">
        <text>2 ATP = 3',3'-c-di-AMP + 2 diphosphate</text>
        <dbReference type="Rhea" id="RHEA:35655"/>
        <dbReference type="ChEBI" id="CHEBI:30616"/>
        <dbReference type="ChEBI" id="CHEBI:33019"/>
        <dbReference type="ChEBI" id="CHEBI:71500"/>
        <dbReference type="EC" id="2.7.7.85"/>
    </reaction>
</comment>
<protein>
    <recommendedName>
        <fullName evidence="6">Diadenylate cyclase</fullName>
        <shortName evidence="6">DAC</shortName>
        <ecNumber evidence="6">2.7.7.85</ecNumber>
    </recommendedName>
    <alternativeName>
        <fullName evidence="6">Cyclic-di-AMP synthase</fullName>
        <shortName evidence="6">c-di-AMP synthase</shortName>
    </alternativeName>
</protein>
<dbReference type="GO" id="GO:0004016">
    <property type="term" value="F:adenylate cyclase activity"/>
    <property type="evidence" value="ECO:0007669"/>
    <property type="project" value="UniProtKB-UniRule"/>
</dbReference>
<comment type="cofactor">
    <cofactor evidence="6">
        <name>Mn(2+)</name>
        <dbReference type="ChEBI" id="CHEBI:29035"/>
    </cofactor>
</comment>
<keyword evidence="5 6" id="KW-0067">ATP-binding</keyword>
<evidence type="ECO:0000259" key="7">
    <source>
        <dbReference type="PROSITE" id="PS51794"/>
    </source>
</evidence>
<evidence type="ECO:0000256" key="2">
    <source>
        <dbReference type="ARBA" id="ARBA00022679"/>
    </source>
</evidence>
<evidence type="ECO:0000256" key="4">
    <source>
        <dbReference type="ARBA" id="ARBA00022741"/>
    </source>
</evidence>
<dbReference type="RefSeq" id="WP_048165260.1">
    <property type="nucleotide sequence ID" value="NZ_CP006019.1"/>
</dbReference>
<dbReference type="GO" id="GO:0005524">
    <property type="term" value="F:ATP binding"/>
    <property type="evidence" value="ECO:0007669"/>
    <property type="project" value="UniProtKB-UniRule"/>
</dbReference>
<name>A0A075LSL0_9EURY</name>
<evidence type="ECO:0000256" key="6">
    <source>
        <dbReference type="HAMAP-Rule" id="MF_00840"/>
    </source>
</evidence>
<dbReference type="PANTHER" id="PTHR34185:SF1">
    <property type="entry name" value="DIADENYLATE CYCLASE"/>
    <property type="match status" value="1"/>
</dbReference>
<comment type="similarity">
    <text evidence="6">Belongs to the adenylate cyclase family. DacZ subfamily.</text>
</comment>
<dbReference type="PANTHER" id="PTHR34185">
    <property type="entry name" value="DIADENYLATE CYCLASE"/>
    <property type="match status" value="1"/>
</dbReference>
<dbReference type="InterPro" id="IPR014499">
    <property type="entry name" value="DAC_DacZ"/>
</dbReference>
<dbReference type="Pfam" id="PF21756">
    <property type="entry name" value="DacZ_T"/>
    <property type="match status" value="1"/>
</dbReference>
<comment type="function">
    <text evidence="6">Diadenylate cyclase that catalyzes the condensation of 2 ATP molecules into cyclic di-AMP (c-di-AMP). c-di-AMP is a second messenger for intracellular signal transduction involved in the control of important regulatory processes such as osmoregulation.</text>
</comment>
<dbReference type="InterPro" id="IPR003390">
    <property type="entry name" value="DNA_integrity_scan_DisA_N"/>
</dbReference>
<dbReference type="PIRSF" id="PIRSF019073">
    <property type="entry name" value="UCP019073"/>
    <property type="match status" value="1"/>
</dbReference>
<dbReference type="OrthoDB" id="85944at2157"/>
<evidence type="ECO:0000256" key="1">
    <source>
        <dbReference type="ARBA" id="ARBA00000877"/>
    </source>
</evidence>
<dbReference type="GeneID" id="24842456"/>
<dbReference type="InterPro" id="IPR036888">
    <property type="entry name" value="DNA_integrity_DisA_N_sf"/>
</dbReference>
<dbReference type="KEGG" id="ppac:PAP_06700"/>
<evidence type="ECO:0000313" key="8">
    <source>
        <dbReference type="EMBL" id="AIF69735.1"/>
    </source>
</evidence>
<reference evidence="9" key="1">
    <citation type="submission" date="2013-06" db="EMBL/GenBank/DDBJ databases">
        <title>Complete Genome Sequence of Hyperthermophilic Palaeococcus pacificus DY20341T, Isolated from a Deep-Sea Hydrothermal Sediments.</title>
        <authorList>
            <person name="Zeng X."/>
            <person name="Shao Z."/>
        </authorList>
    </citation>
    <scope>NUCLEOTIDE SEQUENCE [LARGE SCALE GENOMIC DNA]</scope>
    <source>
        <strain evidence="9">DY20341</strain>
    </source>
</reference>
<proteinExistence type="inferred from homology"/>
<dbReference type="HAMAP" id="MF_00840">
    <property type="entry name" value="DacZ"/>
    <property type="match status" value="1"/>
</dbReference>
<evidence type="ECO:0000256" key="3">
    <source>
        <dbReference type="ARBA" id="ARBA00022695"/>
    </source>
</evidence>
<dbReference type="GO" id="GO:0030145">
    <property type="term" value="F:manganese ion binding"/>
    <property type="evidence" value="ECO:0007669"/>
    <property type="project" value="UniProtKB-UniRule"/>
</dbReference>
<dbReference type="Proteomes" id="UP000027981">
    <property type="component" value="Chromosome"/>
</dbReference>
<reference evidence="8 9" key="2">
    <citation type="journal article" date="2015" name="Genome Announc.">
        <title>Complete Genome Sequence of Hyperthermophilic Piezophilic Archaeon Palaeococcus pacificus DY20341T, Isolated from Deep-Sea Hydrothermal Sediments.</title>
        <authorList>
            <person name="Zeng X."/>
            <person name="Jebbar M."/>
            <person name="Shao Z."/>
        </authorList>
    </citation>
    <scope>NUCLEOTIDE SEQUENCE [LARGE SCALE GENOMIC DNA]</scope>
    <source>
        <strain evidence="8 9">DY20341</strain>
    </source>
</reference>
<organism evidence="8 9">
    <name type="scientific">Palaeococcus pacificus DY20341</name>
    <dbReference type="NCBI Taxonomy" id="1343739"/>
    <lineage>
        <taxon>Archaea</taxon>
        <taxon>Methanobacteriati</taxon>
        <taxon>Methanobacteriota</taxon>
        <taxon>Thermococci</taxon>
        <taxon>Thermococcales</taxon>
        <taxon>Thermococcaceae</taxon>
        <taxon>Palaeococcus</taxon>
    </lineage>
</organism>
<dbReference type="PROSITE" id="PS51794">
    <property type="entry name" value="DAC"/>
    <property type="match status" value="1"/>
</dbReference>
<dbReference type="GO" id="GO:0106408">
    <property type="term" value="F:diadenylate cyclase activity"/>
    <property type="evidence" value="ECO:0007669"/>
    <property type="project" value="UniProtKB-EC"/>
</dbReference>